<evidence type="ECO:0000313" key="2">
    <source>
        <dbReference type="Proteomes" id="UP000249542"/>
    </source>
</evidence>
<name>A0A2W7I5N7_9FLAO</name>
<dbReference type="RefSeq" id="WP_111540535.1">
    <property type="nucleotide sequence ID" value="NZ_QKYV01000003.1"/>
</dbReference>
<dbReference type="Proteomes" id="UP000249542">
    <property type="component" value="Unassembled WGS sequence"/>
</dbReference>
<keyword evidence="2" id="KW-1185">Reference proteome</keyword>
<comment type="caution">
    <text evidence="1">The sequence shown here is derived from an EMBL/GenBank/DDBJ whole genome shotgun (WGS) entry which is preliminary data.</text>
</comment>
<sequence>MKKFVLGVVVTIIVFFGYQYFVDKKDNKTELAQTSALIEKEVKNVSKLVVTESSYAQIFTYKNTENVFLGITAKKKAILAVNTKATVAYDLAQMQYEVLTEDKVLRITKIPKPELNIYPEFDFYDVTQDYLNQFKADDYNVIKKRVTKQIKEKIEKSAVMQNAENRLVSELQKLFILTNSLGWTLEYHKQPIQSEKELEILL</sequence>
<accession>A0A2W7I5N7</accession>
<evidence type="ECO:0000313" key="1">
    <source>
        <dbReference type="EMBL" id="PZW41529.1"/>
    </source>
</evidence>
<reference evidence="1 2" key="1">
    <citation type="submission" date="2018-06" db="EMBL/GenBank/DDBJ databases">
        <title>Genomic Encyclopedia of Archaeal and Bacterial Type Strains, Phase II (KMG-II): from individual species to whole genera.</title>
        <authorList>
            <person name="Goeker M."/>
        </authorList>
    </citation>
    <scope>NUCLEOTIDE SEQUENCE [LARGE SCALE GENOMIC DNA]</scope>
    <source>
        <strain evidence="1 2">DSM 15361</strain>
    </source>
</reference>
<dbReference type="InterPro" id="IPR025324">
    <property type="entry name" value="DUF4230"/>
</dbReference>
<dbReference type="Pfam" id="PF14014">
    <property type="entry name" value="DUF4230"/>
    <property type="match status" value="1"/>
</dbReference>
<proteinExistence type="predicted"/>
<dbReference type="EMBL" id="QKYV01000003">
    <property type="protein sequence ID" value="PZW41529.1"/>
    <property type="molecule type" value="Genomic_DNA"/>
</dbReference>
<protein>
    <submittedName>
        <fullName evidence="1">Uncharacterized protein DUF4230</fullName>
    </submittedName>
</protein>
<organism evidence="1 2">
    <name type="scientific">Mesonia algae</name>
    <dbReference type="NCBI Taxonomy" id="213248"/>
    <lineage>
        <taxon>Bacteria</taxon>
        <taxon>Pseudomonadati</taxon>
        <taxon>Bacteroidota</taxon>
        <taxon>Flavobacteriia</taxon>
        <taxon>Flavobacteriales</taxon>
        <taxon>Flavobacteriaceae</taxon>
        <taxon>Mesonia</taxon>
    </lineage>
</organism>
<gene>
    <name evidence="1" type="ORF">LX95_01209</name>
</gene>
<dbReference type="AlphaFoldDB" id="A0A2W7I5N7"/>